<evidence type="ECO:0000256" key="2">
    <source>
        <dbReference type="ARBA" id="ARBA00023002"/>
    </source>
</evidence>
<evidence type="ECO:0000256" key="3">
    <source>
        <dbReference type="ARBA" id="ARBA00023027"/>
    </source>
</evidence>
<name>A0A507AP24_9PEZI</name>
<dbReference type="InterPro" id="IPR036291">
    <property type="entry name" value="NAD(P)-bd_dom_sf"/>
</dbReference>
<feature type="region of interest" description="Disordered" evidence="4">
    <location>
        <begin position="830"/>
        <end position="849"/>
    </location>
</feature>
<dbReference type="SUPFAM" id="SSF54768">
    <property type="entry name" value="dsRNA-binding domain-like"/>
    <property type="match status" value="1"/>
</dbReference>
<keyword evidence="2" id="KW-0560">Oxidoreductase</keyword>
<dbReference type="RefSeq" id="XP_030991204.1">
    <property type="nucleotide sequence ID" value="XM_031144179.1"/>
</dbReference>
<dbReference type="PANTHER" id="PTHR42789">
    <property type="entry name" value="D-ISOMER SPECIFIC 2-HYDROXYACID DEHYDROGENASE FAMILY PROTEIN (AFU_ORTHOLOGUE AFUA_6G10090)"/>
    <property type="match status" value="1"/>
</dbReference>
<evidence type="ECO:0000256" key="4">
    <source>
        <dbReference type="SAM" id="MobiDB-lite"/>
    </source>
</evidence>
<dbReference type="GO" id="GO:0016491">
    <property type="term" value="F:oxidoreductase activity"/>
    <property type="evidence" value="ECO:0007669"/>
    <property type="project" value="UniProtKB-KW"/>
</dbReference>
<feature type="compositionally biased region" description="Basic and acidic residues" evidence="4">
    <location>
        <begin position="556"/>
        <end position="567"/>
    </location>
</feature>
<dbReference type="Gene3D" id="3.40.50.720">
    <property type="entry name" value="NAD(P)-binding Rossmann-like Domain"/>
    <property type="match status" value="2"/>
</dbReference>
<dbReference type="STRING" id="1093900.A0A507AP24"/>
<sequence>MSPLKVAVLDDYQGAAEPHFKALDSSKYEVTIFRDTLPAYNHPDTADQVKEELVKRLGPFAIICEEKLPGTMRERTPFPAALVERLPNLQLLLSTGVRNASLDLPALKARGIPVGGAHDSGRKAVEGPDGTTQHCVTLILGAARNLAADDAAVKGGAWQTGFATSLTGRTLGLVGLGRLGAAVGRIMSLAFGMRVVAWSSNLTQEAADEKARAMGLPVERPSDGEKTFRAVSKEELFREADVVSVHLVLSERSRGIVAAPDLALMKRTAILVNTSRGPLVAEEDLLQALEEGKIRAAALDVFPVEPLPLDSRWRTTRWGQDGRSQVLLTPHMGYVDKDTMDECNASQSFSLLRVFFSTALSHPVTITVTITTPASLSLASNLLQPQRKKAHFKHSTIQETVLFHTHSFFCTISCISFLTFCNFDPVSGPHGRLCMAEIKTSAIISQAAGPLIKMRTDMPGSETAYQDLLARIAENQVVIKSIKMDIERHLSKKSSSKKASVKTELPILGGKTAVPLQSSQARALNAPAQRPSSGSRHSPGALETYLPPWNPPPPLSRKDPALTKPEPESEPEQEPDQKPLPWHRRFPEAKMTQYVTPVTELSRECQLRHFNPKFTRVSPKGSNRFQWEVTIKDQVIRDTETHHDSYLAKMHVARKALHIVLSWPVDKRKEPGAGVLPSLNPSIRPYGGRGRTVTSPELLASLMRSDVRQASGEDHALETAGEDHALKTTEKVQPQSVAPEPAPNPSNPILEMVQKLDREGPGYHLPSFLNPEALDFETRTAMTTPDPTHATSCPPVTHYGVPPFIPYPYGLSAGAFSGDNSFSRSDVPYTGPIVPDDRSQPSPSVMGFPPPDVHSMAPPPPPVAVPHPLAYPGGANSIPAVHETGGAFAHANELSKAVIDLGTQPPQGSLLDAEKEKLEDVRILRQEIEQVIGEPIDLEITHAPNLVAIYLRGFLSGARRGMAVSERRTGGDGRVSRQG</sequence>
<feature type="domain" description="D-isomer specific 2-hydroxyacid dehydrogenase NAD-binding" evidence="5">
    <location>
        <begin position="137"/>
        <end position="333"/>
    </location>
</feature>
<dbReference type="SUPFAM" id="SSF51735">
    <property type="entry name" value="NAD(P)-binding Rossmann-fold domains"/>
    <property type="match status" value="1"/>
</dbReference>
<comment type="caution">
    <text evidence="6">The sequence shown here is derived from an EMBL/GenBank/DDBJ whole genome shotgun (WGS) entry which is preliminary data.</text>
</comment>
<dbReference type="PANTHER" id="PTHR42789:SF1">
    <property type="entry name" value="D-ISOMER SPECIFIC 2-HYDROXYACID DEHYDROGENASE FAMILY PROTEIN (AFU_ORTHOLOGUE AFUA_6G10090)"/>
    <property type="match status" value="1"/>
</dbReference>
<dbReference type="AlphaFoldDB" id="A0A507AP24"/>
<dbReference type="InParanoid" id="A0A507AP24"/>
<protein>
    <recommendedName>
        <fullName evidence="5">D-isomer specific 2-hydroxyacid dehydrogenase NAD-binding domain-containing protein</fullName>
    </recommendedName>
</protein>
<evidence type="ECO:0000313" key="7">
    <source>
        <dbReference type="Proteomes" id="UP000319257"/>
    </source>
</evidence>
<dbReference type="GeneID" id="41976683"/>
<dbReference type="Proteomes" id="UP000319257">
    <property type="component" value="Unassembled WGS sequence"/>
</dbReference>
<dbReference type="SUPFAM" id="SSF52283">
    <property type="entry name" value="Formate/glycerate dehydrogenase catalytic domain-like"/>
    <property type="match status" value="1"/>
</dbReference>
<evidence type="ECO:0000256" key="1">
    <source>
        <dbReference type="ARBA" id="ARBA00005854"/>
    </source>
</evidence>
<reference evidence="6 7" key="1">
    <citation type="submission" date="2019-06" db="EMBL/GenBank/DDBJ databases">
        <title>Draft genome sequence of the filamentous fungus Phialemoniopsis curvata isolated from diesel fuel.</title>
        <authorList>
            <person name="Varaljay V.A."/>
            <person name="Lyon W.J."/>
            <person name="Crouch A.L."/>
            <person name="Drake C.E."/>
            <person name="Hollomon J.M."/>
            <person name="Nadeau L.J."/>
            <person name="Nunn H.S."/>
            <person name="Stevenson B.S."/>
            <person name="Bojanowski C.L."/>
            <person name="Crookes-Goodson W.J."/>
        </authorList>
    </citation>
    <scope>NUCLEOTIDE SEQUENCE [LARGE SCALE GENOMIC DNA]</scope>
    <source>
        <strain evidence="6 7">D216</strain>
    </source>
</reference>
<accession>A0A507AP24</accession>
<gene>
    <name evidence="6" type="ORF">E0L32_009236</name>
</gene>
<feature type="region of interest" description="Disordered" evidence="4">
    <location>
        <begin position="519"/>
        <end position="588"/>
    </location>
</feature>
<dbReference type="OrthoDB" id="298012at2759"/>
<comment type="similarity">
    <text evidence="1">Belongs to the D-isomer specific 2-hydroxyacid dehydrogenase family.</text>
</comment>
<dbReference type="InterPro" id="IPR006140">
    <property type="entry name" value="D-isomer_DH_NAD-bd"/>
</dbReference>
<feature type="region of interest" description="Disordered" evidence="4">
    <location>
        <begin position="719"/>
        <end position="746"/>
    </location>
</feature>
<feature type="compositionally biased region" description="Basic and acidic residues" evidence="4">
    <location>
        <begin position="719"/>
        <end position="730"/>
    </location>
</feature>
<evidence type="ECO:0000259" key="5">
    <source>
        <dbReference type="Pfam" id="PF02826"/>
    </source>
</evidence>
<proteinExistence type="inferred from homology"/>
<dbReference type="InterPro" id="IPR050857">
    <property type="entry name" value="D-2-hydroxyacid_DH"/>
</dbReference>
<dbReference type="CDD" id="cd12169">
    <property type="entry name" value="PGDH_like_1"/>
    <property type="match status" value="1"/>
</dbReference>
<keyword evidence="3" id="KW-0520">NAD</keyword>
<dbReference type="Pfam" id="PF02826">
    <property type="entry name" value="2-Hacid_dh_C"/>
    <property type="match status" value="1"/>
</dbReference>
<dbReference type="EMBL" id="SKBQ01000066">
    <property type="protein sequence ID" value="TPX09493.1"/>
    <property type="molecule type" value="Genomic_DNA"/>
</dbReference>
<dbReference type="GO" id="GO:0051287">
    <property type="term" value="F:NAD binding"/>
    <property type="evidence" value="ECO:0007669"/>
    <property type="project" value="InterPro"/>
</dbReference>
<evidence type="ECO:0000313" key="6">
    <source>
        <dbReference type="EMBL" id="TPX09493.1"/>
    </source>
</evidence>
<organism evidence="6 7">
    <name type="scientific">Thyridium curvatum</name>
    <dbReference type="NCBI Taxonomy" id="1093900"/>
    <lineage>
        <taxon>Eukaryota</taxon>
        <taxon>Fungi</taxon>
        <taxon>Dikarya</taxon>
        <taxon>Ascomycota</taxon>
        <taxon>Pezizomycotina</taxon>
        <taxon>Sordariomycetes</taxon>
        <taxon>Sordariomycetidae</taxon>
        <taxon>Thyridiales</taxon>
        <taxon>Thyridiaceae</taxon>
        <taxon>Thyridium</taxon>
    </lineage>
</organism>
<keyword evidence="7" id="KW-1185">Reference proteome</keyword>